<protein>
    <submittedName>
        <fullName evidence="3">Flagellar hook-length control protein FliK</fullName>
    </submittedName>
</protein>
<name>A0A158J482_9BURK</name>
<comment type="caution">
    <text evidence="3">The sequence shown here is derived from an EMBL/GenBank/DDBJ whole genome shotgun (WGS) entry which is preliminary data.</text>
</comment>
<evidence type="ECO:0000313" key="3">
    <source>
        <dbReference type="EMBL" id="SAL63762.1"/>
    </source>
</evidence>
<keyword evidence="4" id="KW-1185">Reference proteome</keyword>
<reference evidence="3" key="1">
    <citation type="submission" date="2016-01" db="EMBL/GenBank/DDBJ databases">
        <authorList>
            <person name="Peeters Charlotte."/>
        </authorList>
    </citation>
    <scope>NUCLEOTIDE SEQUENCE</scope>
    <source>
        <strain evidence="3">LMG 22936</strain>
    </source>
</reference>
<dbReference type="InterPro" id="IPR021136">
    <property type="entry name" value="Flagellar_hook_control-like_C"/>
</dbReference>
<keyword evidence="3" id="KW-0969">Cilium</keyword>
<feature type="domain" description="Flagellar hook-length control protein-like C-terminal" evidence="2">
    <location>
        <begin position="351"/>
        <end position="420"/>
    </location>
</feature>
<feature type="region of interest" description="Disordered" evidence="1">
    <location>
        <begin position="221"/>
        <end position="248"/>
    </location>
</feature>
<evidence type="ECO:0000313" key="4">
    <source>
        <dbReference type="Proteomes" id="UP000054717"/>
    </source>
</evidence>
<dbReference type="AlphaFoldDB" id="A0A158J482"/>
<evidence type="ECO:0000256" key="1">
    <source>
        <dbReference type="SAM" id="MobiDB-lite"/>
    </source>
</evidence>
<keyword evidence="3" id="KW-0282">Flagellum</keyword>
<dbReference type="Pfam" id="PF02120">
    <property type="entry name" value="Flg_hook"/>
    <property type="match status" value="1"/>
</dbReference>
<gene>
    <name evidence="3" type="ORF">AWB66_03813</name>
</gene>
<proteinExistence type="predicted"/>
<dbReference type="Proteomes" id="UP000054717">
    <property type="component" value="Unassembled WGS sequence"/>
</dbReference>
<sequence length="462" mass="46267">MPAPVDKETGMTGLDNAISTLLASRAELLLSAIRPSPGATTGQTTTQTGTSELLVEAQPGTGGAQNGASGAGGASAQTALSTVARTLDAISRFGGGATPALTGTTPLWPTAPRAASAFAALSGGLFDHAFSSPSTLGAVANAAAARAASQPAPPLPASALAAALSKTVGESGLFYESHLVDWLAGQRPAASLASEPQARVDPRAMALPLDIPDQPADADVWLDDPRGSQRFAGAADLPDLQGTPHAFVPPRNAEQAAALAHSLRDAPASVFSPAGSAAGSAASAPAPKDSAVQAALMAGIHPSTIPLVRQQLDLLATNQFRWSGEAWPGARFEWEIAPQERDARAPDTGASAERPWRTRVTLSLPTLGTVDADLVLTGDKLVARINAGAHGAARLAADGEAFREQLAAAGIGLAGLSIRAVGGAGESLDGGALASAAGAHKPVPSPFEHLFRAPGSSRGTGS</sequence>
<organism evidence="3 4">
    <name type="scientific">Caballeronia telluris</name>
    <dbReference type="NCBI Taxonomy" id="326475"/>
    <lineage>
        <taxon>Bacteria</taxon>
        <taxon>Pseudomonadati</taxon>
        <taxon>Pseudomonadota</taxon>
        <taxon>Betaproteobacteria</taxon>
        <taxon>Burkholderiales</taxon>
        <taxon>Burkholderiaceae</taxon>
        <taxon>Caballeronia</taxon>
    </lineage>
</organism>
<keyword evidence="3" id="KW-0966">Cell projection</keyword>
<evidence type="ECO:0000259" key="2">
    <source>
        <dbReference type="Pfam" id="PF02120"/>
    </source>
</evidence>
<accession>A0A158J482</accession>
<dbReference type="EMBL" id="FCNZ02000014">
    <property type="protein sequence ID" value="SAL63762.1"/>
    <property type="molecule type" value="Genomic_DNA"/>
</dbReference>
<dbReference type="STRING" id="326475.AWB66_03813"/>